<dbReference type="Gene3D" id="1.20.5.4820">
    <property type="match status" value="1"/>
</dbReference>
<keyword evidence="3 6" id="KW-0518">Myosin</keyword>
<evidence type="ECO:0000256" key="6">
    <source>
        <dbReference type="PROSITE-ProRule" id="PRU00782"/>
    </source>
</evidence>
<evidence type="ECO:0000256" key="1">
    <source>
        <dbReference type="ARBA" id="ARBA00022741"/>
    </source>
</evidence>
<dbReference type="InterPro" id="IPR001609">
    <property type="entry name" value="Myosin_head_motor_dom-like"/>
</dbReference>
<feature type="region of interest" description="Actin-binding" evidence="6">
    <location>
        <begin position="648"/>
        <end position="670"/>
    </location>
</feature>
<dbReference type="EMBL" id="NWUJ01000001">
    <property type="protein sequence ID" value="PFH37755.1"/>
    <property type="molecule type" value="Genomic_DNA"/>
</dbReference>
<keyword evidence="2 6" id="KW-0067">ATP-binding</keyword>
<evidence type="ECO:0000259" key="7">
    <source>
        <dbReference type="PROSITE" id="PS51456"/>
    </source>
</evidence>
<dbReference type="PANTHER" id="PTHR13140:SF270">
    <property type="entry name" value="MYOSIN-12"/>
    <property type="match status" value="1"/>
</dbReference>
<keyword evidence="4 6" id="KW-0505">Motor protein</keyword>
<sequence>MAAKADSDSKTAAALIRAGSKIEGVGAPGKDFFVWSTQGPAVKKDPDLLFSLCQVLPGSTEQTLKLKQVEPAGDEQELSVPAKDVWQANRGIDPLTYGDIGSLPHTNMPCVLDFLAKRYAQNVIYTTAEPLVVAVNPFHDLKNAGADAITLYRDAPDVDKLPPHVFYASRRAITNLHQLKKSQTIIVSGESGAGKTETTKMVMRYLATSRSGNLDQKIQTAIMAANPVLEAFGNAKTVRNNNSSRFGRFMLLDVAKEGGIQHGKVVAFLLEKSRIVSQDNDERSYHIFYQFVKGAPPFMRQKYLLQPLDSYAFINSHCLDAPGINDEDDFEQVVKSFESMNLTEAETCTIWSLVSGVLLLGNAKPTGKTEAGVENAASYVGESEVALKNACGLLFLDFSSILHELTVKTTYAGNNKVESRWTATDSEMLRASLAKGIYEQLFLWIIRKLNAHIEPKGGAFDVFMGLLDIFGFEVFQHNSLEQLFINITNEVLQRNFTEVVFAKELELYAKEGIGAKKIEYTTNEKLIETLMGKGTSILAALEDQCISLSGNDEKFCGGMSSKLSGNPCFVASKNTKSLDFTIVHTIGRITYNANGFCLKNKDVLRSEIIEVTRASGNEVVRGLFEGVKVEKGKMPKGLLIGSQFSTQLKGLMETIQKTESHFIRCIKPNDDKVPQKWVNSKVLIQLHALSILEALELRQLAFSYRRSFQEFVDQFRFINLEASSKAGNDAKAVCLELLKSTQLAADEYALGHTMVFLKPQAAKLLVRLQREALSAWEPLVSALEAITVFKRSRKIFVDRALPATRICANVRRKLVQAGISVSA</sequence>
<dbReference type="AlphaFoldDB" id="A0A2A9MIE2"/>
<dbReference type="GeneID" id="40305160"/>
<dbReference type="Gene3D" id="1.20.120.720">
    <property type="entry name" value="Myosin VI head, motor domain, U50 subdomain"/>
    <property type="match status" value="1"/>
</dbReference>
<dbReference type="GO" id="GO:0000146">
    <property type="term" value="F:microfilament motor activity"/>
    <property type="evidence" value="ECO:0007669"/>
    <property type="project" value="TreeGrafter"/>
</dbReference>
<dbReference type="GO" id="GO:0016459">
    <property type="term" value="C:myosin complex"/>
    <property type="evidence" value="ECO:0007669"/>
    <property type="project" value="UniProtKB-KW"/>
</dbReference>
<gene>
    <name evidence="8" type="ORF">BESB_000970</name>
</gene>
<evidence type="ECO:0000256" key="5">
    <source>
        <dbReference type="ARBA" id="ARBA00023203"/>
    </source>
</evidence>
<accession>A0A2A9MIE2</accession>
<dbReference type="Gene3D" id="3.40.850.10">
    <property type="entry name" value="Kinesin motor domain"/>
    <property type="match status" value="1"/>
</dbReference>
<proteinExistence type="inferred from homology"/>
<dbReference type="GO" id="GO:0016020">
    <property type="term" value="C:membrane"/>
    <property type="evidence" value="ECO:0007669"/>
    <property type="project" value="TreeGrafter"/>
</dbReference>
<dbReference type="Gene3D" id="1.20.58.530">
    <property type="match status" value="1"/>
</dbReference>
<organism evidence="8 9">
    <name type="scientific">Besnoitia besnoiti</name>
    <name type="common">Apicomplexan protozoan</name>
    <dbReference type="NCBI Taxonomy" id="94643"/>
    <lineage>
        <taxon>Eukaryota</taxon>
        <taxon>Sar</taxon>
        <taxon>Alveolata</taxon>
        <taxon>Apicomplexa</taxon>
        <taxon>Conoidasida</taxon>
        <taxon>Coccidia</taxon>
        <taxon>Eucoccidiorida</taxon>
        <taxon>Eimeriorina</taxon>
        <taxon>Sarcocystidae</taxon>
        <taxon>Besnoitia</taxon>
    </lineage>
</organism>
<keyword evidence="1 6" id="KW-0547">Nucleotide-binding</keyword>
<name>A0A2A9MIE2_BESBE</name>
<evidence type="ECO:0000256" key="2">
    <source>
        <dbReference type="ARBA" id="ARBA00022840"/>
    </source>
</evidence>
<comment type="similarity">
    <text evidence="6">Belongs to the TRAFAC class myosin-kinesin ATPase superfamily. Myosin family.</text>
</comment>
<dbReference type="Gene3D" id="1.10.10.820">
    <property type="match status" value="1"/>
</dbReference>
<dbReference type="VEuPathDB" id="ToxoDB:BESB_000970"/>
<feature type="binding site" evidence="6">
    <location>
        <begin position="189"/>
        <end position="196"/>
    </location>
    <ligand>
        <name>ATP</name>
        <dbReference type="ChEBI" id="CHEBI:30616"/>
    </ligand>
</feature>
<dbReference type="SUPFAM" id="SSF52540">
    <property type="entry name" value="P-loop containing nucleoside triphosphate hydrolases"/>
    <property type="match status" value="1"/>
</dbReference>
<dbReference type="InterPro" id="IPR027417">
    <property type="entry name" value="P-loop_NTPase"/>
</dbReference>
<dbReference type="Pfam" id="PF00063">
    <property type="entry name" value="Myosin_head"/>
    <property type="match status" value="1"/>
</dbReference>
<dbReference type="PROSITE" id="PS51456">
    <property type="entry name" value="MYOSIN_MOTOR"/>
    <property type="match status" value="1"/>
</dbReference>
<dbReference type="OrthoDB" id="312459at2759"/>
<keyword evidence="5 6" id="KW-0009">Actin-binding</keyword>
<comment type="caution">
    <text evidence="8">The sequence shown here is derived from an EMBL/GenBank/DDBJ whole genome shotgun (WGS) entry which is preliminary data.</text>
</comment>
<protein>
    <submittedName>
        <fullName evidence="8">Myosin D</fullName>
    </submittedName>
</protein>
<dbReference type="InterPro" id="IPR036961">
    <property type="entry name" value="Kinesin_motor_dom_sf"/>
</dbReference>
<dbReference type="GO" id="GO:0051015">
    <property type="term" value="F:actin filament binding"/>
    <property type="evidence" value="ECO:0007669"/>
    <property type="project" value="TreeGrafter"/>
</dbReference>
<keyword evidence="9" id="KW-1185">Reference proteome</keyword>
<evidence type="ECO:0000313" key="8">
    <source>
        <dbReference type="EMBL" id="PFH37755.1"/>
    </source>
</evidence>
<dbReference type="Proteomes" id="UP000224006">
    <property type="component" value="Chromosome I"/>
</dbReference>
<evidence type="ECO:0000256" key="4">
    <source>
        <dbReference type="ARBA" id="ARBA00023175"/>
    </source>
</evidence>
<dbReference type="SMART" id="SM00242">
    <property type="entry name" value="MYSc"/>
    <property type="match status" value="1"/>
</dbReference>
<feature type="domain" description="Myosin motor" evidence="7">
    <location>
        <begin position="95"/>
        <end position="770"/>
    </location>
</feature>
<evidence type="ECO:0000256" key="3">
    <source>
        <dbReference type="ARBA" id="ARBA00023123"/>
    </source>
</evidence>
<dbReference type="STRING" id="94643.A0A2A9MIE2"/>
<dbReference type="PRINTS" id="PR00193">
    <property type="entry name" value="MYOSINHEAVY"/>
</dbReference>
<reference evidence="8 9" key="1">
    <citation type="submission" date="2017-09" db="EMBL/GenBank/DDBJ databases">
        <title>Genome sequencing of Besnoitia besnoiti strain Bb-Ger1.</title>
        <authorList>
            <person name="Schares G."/>
            <person name="Venepally P."/>
            <person name="Lorenzi H.A."/>
        </authorList>
    </citation>
    <scope>NUCLEOTIDE SEQUENCE [LARGE SCALE GENOMIC DNA]</scope>
    <source>
        <strain evidence="8 9">Bb-Ger1</strain>
    </source>
</reference>
<dbReference type="GO" id="GO:0007015">
    <property type="term" value="P:actin filament organization"/>
    <property type="evidence" value="ECO:0007669"/>
    <property type="project" value="TreeGrafter"/>
</dbReference>
<dbReference type="PANTHER" id="PTHR13140">
    <property type="entry name" value="MYOSIN"/>
    <property type="match status" value="1"/>
</dbReference>
<dbReference type="GO" id="GO:0005737">
    <property type="term" value="C:cytoplasm"/>
    <property type="evidence" value="ECO:0007669"/>
    <property type="project" value="TreeGrafter"/>
</dbReference>
<dbReference type="GO" id="GO:0005524">
    <property type="term" value="F:ATP binding"/>
    <property type="evidence" value="ECO:0007669"/>
    <property type="project" value="UniProtKB-UniRule"/>
</dbReference>
<evidence type="ECO:0000313" key="9">
    <source>
        <dbReference type="Proteomes" id="UP000224006"/>
    </source>
</evidence>
<dbReference type="RefSeq" id="XP_029221764.1">
    <property type="nucleotide sequence ID" value="XM_029358852.1"/>
</dbReference>
<dbReference type="FunFam" id="1.10.10.820:FF:000001">
    <property type="entry name" value="Myosin heavy chain"/>
    <property type="match status" value="1"/>
</dbReference>
<dbReference type="KEGG" id="bbes:BESB_000970"/>